<dbReference type="EMBL" id="CP009687">
    <property type="protein sequence ID" value="AKL97173.1"/>
    <property type="molecule type" value="Genomic_DNA"/>
</dbReference>
<evidence type="ECO:0000313" key="1">
    <source>
        <dbReference type="EMBL" id="AKL97173.1"/>
    </source>
</evidence>
<protein>
    <submittedName>
        <fullName evidence="1">Uncharacterized protein</fullName>
    </submittedName>
</protein>
<proteinExistence type="predicted"/>
<dbReference type="AlphaFoldDB" id="A0A0G3WFP7"/>
<evidence type="ECO:0000313" key="2">
    <source>
        <dbReference type="Proteomes" id="UP000035704"/>
    </source>
</evidence>
<organism evidence="1 2">
    <name type="scientific">Clostridium aceticum</name>
    <dbReference type="NCBI Taxonomy" id="84022"/>
    <lineage>
        <taxon>Bacteria</taxon>
        <taxon>Bacillati</taxon>
        <taxon>Bacillota</taxon>
        <taxon>Clostridia</taxon>
        <taxon>Eubacteriales</taxon>
        <taxon>Clostridiaceae</taxon>
        <taxon>Clostridium</taxon>
    </lineage>
</organism>
<sequence>MGKWILVKLSSLLGKIHYSIIKIGGEDGAGKCEIVCDF</sequence>
<gene>
    <name evidence="1" type="ORF">CACET_c37450</name>
</gene>
<dbReference type="Proteomes" id="UP000035704">
    <property type="component" value="Chromosome"/>
</dbReference>
<name>A0A0G3WFP7_9CLOT</name>
<keyword evidence="2" id="KW-1185">Reference proteome</keyword>
<reference evidence="1 2" key="1">
    <citation type="submission" date="2014-10" db="EMBL/GenBank/DDBJ databases">
        <title>Genome sequence of Clostridium aceticum DSM 1496.</title>
        <authorList>
            <person name="Poehlein A."/>
            <person name="Schiel-Bengelsdorf B."/>
            <person name="Gottschalk G."/>
            <person name="Duerre P."/>
            <person name="Daniel R."/>
        </authorList>
    </citation>
    <scope>NUCLEOTIDE SEQUENCE [LARGE SCALE GENOMIC DNA]</scope>
    <source>
        <strain evidence="1 2">DSM 1496</strain>
    </source>
</reference>
<accession>A0A0G3WFP7</accession>
<dbReference type="STRING" id="84022.CACET_c37450"/>
<dbReference type="KEGG" id="cace:CACET_c37450"/>